<protein>
    <recommendedName>
        <fullName evidence="6">Glycosyltransferase 2-like domain-containing protein</fullName>
    </recommendedName>
</protein>
<feature type="domain" description="Glycosyltransferase 2-like" evidence="3">
    <location>
        <begin position="767"/>
        <end position="884"/>
    </location>
</feature>
<dbReference type="SUPFAM" id="SSF53756">
    <property type="entry name" value="UDP-Glycosyltransferase/glycogen phosphorylase"/>
    <property type="match status" value="1"/>
</dbReference>
<evidence type="ECO:0000259" key="4">
    <source>
        <dbReference type="Pfam" id="PF13632"/>
    </source>
</evidence>
<dbReference type="PANTHER" id="PTHR43179">
    <property type="entry name" value="RHAMNOSYLTRANSFERASE WBBL"/>
    <property type="match status" value="1"/>
</dbReference>
<dbReference type="CDD" id="cd01635">
    <property type="entry name" value="Glycosyltransferase_GTB-type"/>
    <property type="match status" value="1"/>
</dbReference>
<evidence type="ECO:0000256" key="1">
    <source>
        <dbReference type="SAM" id="MobiDB-lite"/>
    </source>
</evidence>
<feature type="compositionally biased region" description="Polar residues" evidence="1">
    <location>
        <begin position="381"/>
        <end position="391"/>
    </location>
</feature>
<reference evidence="5" key="1">
    <citation type="journal article" date="2015" name="Nature">
        <title>Complex archaea that bridge the gap between prokaryotes and eukaryotes.</title>
        <authorList>
            <person name="Spang A."/>
            <person name="Saw J.H."/>
            <person name="Jorgensen S.L."/>
            <person name="Zaremba-Niedzwiedzka K."/>
            <person name="Martijn J."/>
            <person name="Lind A.E."/>
            <person name="van Eijk R."/>
            <person name="Schleper C."/>
            <person name="Guy L."/>
            <person name="Ettema T.J."/>
        </authorList>
    </citation>
    <scope>NUCLEOTIDE SEQUENCE</scope>
</reference>
<sequence>MTAIKRTDATPLVSIICRTMSRNSLHDTLRSVLNQDWPALELVLVDAANVGANALADTAIKISQTSHVSLNIVSTGSTLARPQAANAGLSAATGSYLLFLDDDDWIAADHISHLVTLAQKHNDHQVIYSATQKTDTDGSLLDEIIAVPFDRTVLRRDNFIPIHAALFSAALRDTGCRFDETLDVYEDWDFWLQCAEQTDFLLDDHIGAFYRMGGDSETMLTEHQARYQPDHPMAQARAKLLDKWKSRWTGAQWNAVLGLVDQTPLVHSLHTDLGLAHQQLHEQQQTLTLTQQQLTEQQLQLTGLRSSHEELKASHQEVLEEYRHLQAAHIELNLAHQALDQGVREILSSFSWRVTAPYRWTRRRLTDALSGALHRHRRQQTRTSPPETTADNPLLCGIVSPASDNLAFSTTLTMQAWAWSPAPLQTIEILIDGRLHDRVEPLPQHQHPEDAQRIGFARAIDTSDLSPGEHVIALICTDSDGHRAECQRRFVSQQAQTLYSRWRQQQITLPTITTQPKTDFHVLLRAPSDISADPQASDALLATLDSLGEQNLATLPQVHWRCSVISDAADHTALQNLLANHHTRKRVRLLTDQAGFTPDPDSVVSLLQAGDALHPDCLANVAAAWQASTQLLYTDHDHRDAAGRFRNPWFTFAWSPALLLSQNYIGGVYFVRADLVPAISLNTPAWRYDCLLRLQGQLDPARVTRIPRVLWSEPGHDENSNVIAQAELDVLRAHMSLHDNQVNVPWPQAIDIRHTVHPMPTPAPRVSIVIPTTGNMRFLKPCLDTLATTDYPDMEIIILDNSRGKHPKGIDYARQAGAVVVDCDEAFNWSRLNNKGVDHSSGDILLFLNDDIEIVQNDWLQELVRQVLQEGVATVGCLLLYPNGAIQHGGVFLVDHGGGARHLFHKQLPGAGIYQRLDKSVREVSASTGACLMIRRDRFEQLGRFDEELSIVGNDIDLCLRGLEAGLRNIWTPHSVLIHHESVSRQSKPIGKDEKTMWRRWGHRFRMGDPYYNPSLSLLREDCALATQTPPAGVHATTTTRSSGEHGVNLIAYIRASMGVGEAARGNAAALQASGRPFGIINYERGNPSRMDNLRWQHKEIAKPQFNINLLHINADHIPVVMKDLGRAWFKDRYNIGFWAWEMPEFPDQWLASFDLLDEIWVPSTYVNQAVAAKSPVPVITIPHVIDMDMDAAQRYPREHFGIDPQAFVFISMFDTHSIAQRKNPFGSIRAFQQAFAADDRAVQLVIKVNNADAASTAVLRDCIGDYQNILVLDQHFDRSQIDSLINCIDCYVSLHHAEGFGLGPAEAMALGKVALLTDWSGNTEYMTTDNCVPIRYTLKTLGKDYGPYEAHQHWAVADIEHAAQEMRDLAGNPTRVAALGERASTTIAETLSAQAIGERMRMRLQSIERIASTRSKRNQV</sequence>
<dbReference type="InterPro" id="IPR001296">
    <property type="entry name" value="Glyco_trans_1"/>
</dbReference>
<feature type="region of interest" description="Disordered" evidence="1">
    <location>
        <begin position="371"/>
        <end position="392"/>
    </location>
</feature>
<dbReference type="Gene3D" id="3.90.550.10">
    <property type="entry name" value="Spore Coat Polysaccharide Biosynthesis Protein SpsA, Chain A"/>
    <property type="match status" value="2"/>
</dbReference>
<dbReference type="Pfam" id="PF13632">
    <property type="entry name" value="Glyco_trans_2_3"/>
    <property type="match status" value="1"/>
</dbReference>
<dbReference type="EMBL" id="LAZR01000001">
    <property type="protein sequence ID" value="KKO12112.1"/>
    <property type="molecule type" value="Genomic_DNA"/>
</dbReference>
<dbReference type="GO" id="GO:0016757">
    <property type="term" value="F:glycosyltransferase activity"/>
    <property type="evidence" value="ECO:0007669"/>
    <property type="project" value="InterPro"/>
</dbReference>
<name>A0A0F9YIH4_9ZZZZ</name>
<feature type="domain" description="Glycosyltransferase 2-like" evidence="4">
    <location>
        <begin position="916"/>
        <end position="1001"/>
    </location>
</feature>
<dbReference type="SUPFAM" id="SSF53448">
    <property type="entry name" value="Nucleotide-diphospho-sugar transferases"/>
    <property type="match status" value="2"/>
</dbReference>
<dbReference type="PANTHER" id="PTHR43179:SF7">
    <property type="entry name" value="RHAMNOSYLTRANSFERASE WBBL"/>
    <property type="match status" value="1"/>
</dbReference>
<feature type="domain" description="Glycosyl transferase family 1" evidence="2">
    <location>
        <begin position="1219"/>
        <end position="1328"/>
    </location>
</feature>
<dbReference type="InterPro" id="IPR029044">
    <property type="entry name" value="Nucleotide-diphossugar_trans"/>
</dbReference>
<evidence type="ECO:0008006" key="6">
    <source>
        <dbReference type="Google" id="ProtNLM"/>
    </source>
</evidence>
<dbReference type="Pfam" id="PF00535">
    <property type="entry name" value="Glycos_transf_2"/>
    <property type="match status" value="2"/>
</dbReference>
<gene>
    <name evidence="5" type="ORF">LCGC14_0001200</name>
</gene>
<dbReference type="InterPro" id="IPR001173">
    <property type="entry name" value="Glyco_trans_2-like"/>
</dbReference>
<proteinExistence type="predicted"/>
<evidence type="ECO:0000259" key="3">
    <source>
        <dbReference type="Pfam" id="PF00535"/>
    </source>
</evidence>
<dbReference type="Gene3D" id="3.40.50.2000">
    <property type="entry name" value="Glycogen Phosphorylase B"/>
    <property type="match status" value="1"/>
</dbReference>
<accession>A0A0F9YIH4</accession>
<dbReference type="Pfam" id="PF00534">
    <property type="entry name" value="Glycos_transf_1"/>
    <property type="match status" value="1"/>
</dbReference>
<comment type="caution">
    <text evidence="5">The sequence shown here is derived from an EMBL/GenBank/DDBJ whole genome shotgun (WGS) entry which is preliminary data.</text>
</comment>
<organism evidence="5">
    <name type="scientific">marine sediment metagenome</name>
    <dbReference type="NCBI Taxonomy" id="412755"/>
    <lineage>
        <taxon>unclassified sequences</taxon>
        <taxon>metagenomes</taxon>
        <taxon>ecological metagenomes</taxon>
    </lineage>
</organism>
<feature type="domain" description="Glycosyltransferase 2-like" evidence="3">
    <location>
        <begin position="22"/>
        <end position="136"/>
    </location>
</feature>
<evidence type="ECO:0000259" key="2">
    <source>
        <dbReference type="Pfam" id="PF00534"/>
    </source>
</evidence>
<evidence type="ECO:0000313" key="5">
    <source>
        <dbReference type="EMBL" id="KKO12112.1"/>
    </source>
</evidence>